<evidence type="ECO:0000256" key="3">
    <source>
        <dbReference type="SAM" id="SignalP"/>
    </source>
</evidence>
<name>A0ABX2AMD6_9BACT</name>
<dbReference type="Proteomes" id="UP000714420">
    <property type="component" value="Unassembled WGS sequence"/>
</dbReference>
<reference evidence="5 6" key="1">
    <citation type="submission" date="2020-05" db="EMBL/GenBank/DDBJ databases">
        <title>Distinct polysaccharide utilization as determinants for interspecies competition between intestinal Prevotella spp.</title>
        <authorList>
            <person name="Galvez E.J.C."/>
            <person name="Iljazovic A."/>
            <person name="Strowig T."/>
        </authorList>
    </citation>
    <scope>NUCLEOTIDE SEQUENCE [LARGE SCALE GENOMIC DNA]</scope>
    <source>
        <strain evidence="5 6">PMUR</strain>
    </source>
</reference>
<dbReference type="Gene3D" id="3.20.20.370">
    <property type="entry name" value="Glycoside hydrolase/deacetylase"/>
    <property type="match status" value="1"/>
</dbReference>
<dbReference type="InterPro" id="IPR002509">
    <property type="entry name" value="NODB_dom"/>
</dbReference>
<dbReference type="RefSeq" id="WP_172272885.1">
    <property type="nucleotide sequence ID" value="NZ_CASGMU010000001.1"/>
</dbReference>
<protein>
    <submittedName>
        <fullName evidence="5">Polysaccharide deacetylase family protein</fullName>
    </submittedName>
</protein>
<dbReference type="SUPFAM" id="SSF88713">
    <property type="entry name" value="Glycoside hydrolase/deacetylase"/>
    <property type="match status" value="1"/>
</dbReference>
<accession>A0ABX2AMD6</accession>
<dbReference type="PROSITE" id="PS51677">
    <property type="entry name" value="NODB"/>
    <property type="match status" value="1"/>
</dbReference>
<dbReference type="EMBL" id="JABKKF010000001">
    <property type="protein sequence ID" value="NPD91106.1"/>
    <property type="molecule type" value="Genomic_DNA"/>
</dbReference>
<evidence type="ECO:0000313" key="5">
    <source>
        <dbReference type="EMBL" id="NPD91106.1"/>
    </source>
</evidence>
<feature type="domain" description="NodB homology" evidence="4">
    <location>
        <begin position="36"/>
        <end position="245"/>
    </location>
</feature>
<keyword evidence="6" id="KW-1185">Reference proteome</keyword>
<dbReference type="InterPro" id="IPR051398">
    <property type="entry name" value="Polysacch_Deacetylase"/>
</dbReference>
<dbReference type="InterPro" id="IPR011330">
    <property type="entry name" value="Glyco_hydro/deAcase_b/a-brl"/>
</dbReference>
<evidence type="ECO:0000256" key="1">
    <source>
        <dbReference type="ARBA" id="ARBA00004613"/>
    </source>
</evidence>
<gene>
    <name evidence="5" type="ORF">HPS56_01805</name>
</gene>
<evidence type="ECO:0000259" key="4">
    <source>
        <dbReference type="PROSITE" id="PS51677"/>
    </source>
</evidence>
<evidence type="ECO:0000256" key="2">
    <source>
        <dbReference type="ARBA" id="ARBA00022729"/>
    </source>
</evidence>
<dbReference type="PANTHER" id="PTHR34216:SF3">
    <property type="entry name" value="POLY-BETA-1,6-N-ACETYL-D-GLUCOSAMINE N-DEACETYLASE"/>
    <property type="match status" value="1"/>
</dbReference>
<proteinExistence type="predicted"/>
<comment type="caution">
    <text evidence="5">The sequence shown here is derived from an EMBL/GenBank/DDBJ whole genome shotgun (WGS) entry which is preliminary data.</text>
</comment>
<keyword evidence="2 3" id="KW-0732">Signal</keyword>
<dbReference type="PANTHER" id="PTHR34216">
    <property type="match status" value="1"/>
</dbReference>
<organism evidence="5 6">
    <name type="scientific">Xylanibacter muris</name>
    <dbReference type="NCBI Taxonomy" id="2736290"/>
    <lineage>
        <taxon>Bacteria</taxon>
        <taxon>Pseudomonadati</taxon>
        <taxon>Bacteroidota</taxon>
        <taxon>Bacteroidia</taxon>
        <taxon>Bacteroidales</taxon>
        <taxon>Prevotellaceae</taxon>
        <taxon>Xylanibacter</taxon>
    </lineage>
</organism>
<feature type="signal peptide" evidence="3">
    <location>
        <begin position="1"/>
        <end position="21"/>
    </location>
</feature>
<dbReference type="Pfam" id="PF01522">
    <property type="entry name" value="Polysacc_deac_1"/>
    <property type="match status" value="1"/>
</dbReference>
<evidence type="ECO:0000313" key="6">
    <source>
        <dbReference type="Proteomes" id="UP000714420"/>
    </source>
</evidence>
<feature type="chain" id="PRO_5045579104" evidence="3">
    <location>
        <begin position="22"/>
        <end position="324"/>
    </location>
</feature>
<comment type="subcellular location">
    <subcellularLocation>
        <location evidence="1">Secreted</location>
    </subcellularLocation>
</comment>
<sequence>MKYKSLTAAITYVFCLCGLNAQTNVSVAKYHGNCKAAVSYTFDDGLLEHYTKVFPEFKKRNIKGSFCIIGSKVGHDMKGTPCMNWEQLREMADDGQEITNHGWAHRNVTNLTADELRYEVQHNDTAIYNNVGVFPRTYFYPGNRKTDTAVEFCSQDRTGTRTFQISIGSKRDTEWLKKWIDGIISHGEWGIGMTHGITTGYDAFTDPSILWNHIDYACSRRDSLWIAPLHDVSAYIQERDNIKLKVRTKGNITEIAMQTGLDPKIFNVPLTMTVCGNSNEDTPGNIVASQDGVKLNIYRKERDLMFDFNPNGGKITIIHQYNLK</sequence>